<proteinExistence type="predicted"/>
<dbReference type="AlphaFoldDB" id="A0A3S4S1U6"/>
<name>A0A3S4S1U6_MYCAU</name>
<evidence type="ECO:0000313" key="2">
    <source>
        <dbReference type="EMBL" id="VEG57919.1"/>
    </source>
</evidence>
<dbReference type="RefSeq" id="WP_048633640.1">
    <property type="nucleotide sequence ID" value="NZ_CVQQ01000012.1"/>
</dbReference>
<evidence type="ECO:0000256" key="1">
    <source>
        <dbReference type="SAM" id="SignalP"/>
    </source>
</evidence>
<dbReference type="KEGG" id="mauu:NCTC10437_04941"/>
<dbReference type="InterPro" id="IPR027375">
    <property type="entry name" value="DKNYY"/>
</dbReference>
<dbReference type="OrthoDB" id="183406at2"/>
<dbReference type="EMBL" id="LR134356">
    <property type="protein sequence ID" value="VEG57919.1"/>
    <property type="molecule type" value="Genomic_DNA"/>
</dbReference>
<dbReference type="Proteomes" id="UP000279306">
    <property type="component" value="Chromosome"/>
</dbReference>
<accession>A0A3S4S1U6</accession>
<dbReference type="Pfam" id="PF13644">
    <property type="entry name" value="DKNYY"/>
    <property type="match status" value="1"/>
</dbReference>
<gene>
    <name evidence="2" type="ORF">NCTC10437_04941</name>
</gene>
<reference evidence="2 3" key="1">
    <citation type="submission" date="2018-12" db="EMBL/GenBank/DDBJ databases">
        <authorList>
            <consortium name="Pathogen Informatics"/>
        </authorList>
    </citation>
    <scope>NUCLEOTIDE SEQUENCE [LARGE SCALE GENOMIC DNA]</scope>
    <source>
        <strain evidence="2 3">NCTC10437</strain>
    </source>
</reference>
<dbReference type="STRING" id="1791.GCA_001049355_03790"/>
<sequence>MRRFIAVAGAVLLALVAGCSRSEEPDSLFDDAGYHVRGNTAYYLNPFPGKAFAIDGADAATFEALDRTYARDRQHVFINGQLLPGADAATFRLLDRPGFSKDHSRVYQHDQPISSDPDNFGFLAGGLARDSTSVYWTDGTVLSGDPQNFVIISDSDHYLFAKDSGTVFVNGKAIVGASPATFQLAQGAYATDDTGVFYFDGQIEGADVATFRPLEGPYALDDARVYWMGKPIHGADPATFAVLNANFECSADQTRAFYRQAVIAGADPAAFPPGRSVTGCSETTISFGD</sequence>
<protein>
    <recommendedName>
        <fullName evidence="4">DKNYY family protein</fullName>
    </recommendedName>
</protein>
<organism evidence="2 3">
    <name type="scientific">Mycolicibacterium aurum</name>
    <name type="common">Mycobacterium aurum</name>
    <dbReference type="NCBI Taxonomy" id="1791"/>
    <lineage>
        <taxon>Bacteria</taxon>
        <taxon>Bacillati</taxon>
        <taxon>Actinomycetota</taxon>
        <taxon>Actinomycetes</taxon>
        <taxon>Mycobacteriales</taxon>
        <taxon>Mycobacteriaceae</taxon>
        <taxon>Mycolicibacterium</taxon>
    </lineage>
</organism>
<keyword evidence="1" id="KW-0732">Signal</keyword>
<feature type="chain" id="PRO_5018634052" description="DKNYY family protein" evidence="1">
    <location>
        <begin position="23"/>
        <end position="289"/>
    </location>
</feature>
<feature type="signal peptide" evidence="1">
    <location>
        <begin position="1"/>
        <end position="22"/>
    </location>
</feature>
<keyword evidence="3" id="KW-1185">Reference proteome</keyword>
<dbReference type="PROSITE" id="PS51257">
    <property type="entry name" value="PROKAR_LIPOPROTEIN"/>
    <property type="match status" value="1"/>
</dbReference>
<evidence type="ECO:0000313" key="3">
    <source>
        <dbReference type="Proteomes" id="UP000279306"/>
    </source>
</evidence>
<evidence type="ECO:0008006" key="4">
    <source>
        <dbReference type="Google" id="ProtNLM"/>
    </source>
</evidence>